<evidence type="ECO:0000313" key="3">
    <source>
        <dbReference type="Proteomes" id="UP000762676"/>
    </source>
</evidence>
<proteinExistence type="predicted"/>
<organism evidence="2 3">
    <name type="scientific">Elysia marginata</name>
    <dbReference type="NCBI Taxonomy" id="1093978"/>
    <lineage>
        <taxon>Eukaryota</taxon>
        <taxon>Metazoa</taxon>
        <taxon>Spiralia</taxon>
        <taxon>Lophotrochozoa</taxon>
        <taxon>Mollusca</taxon>
        <taxon>Gastropoda</taxon>
        <taxon>Heterobranchia</taxon>
        <taxon>Euthyneura</taxon>
        <taxon>Panpulmonata</taxon>
        <taxon>Sacoglossa</taxon>
        <taxon>Placobranchoidea</taxon>
        <taxon>Plakobranchidae</taxon>
        <taxon>Elysia</taxon>
    </lineage>
</organism>
<evidence type="ECO:0000313" key="2">
    <source>
        <dbReference type="EMBL" id="GFR79432.1"/>
    </source>
</evidence>
<name>A0AAV4G155_9GAST</name>
<comment type="caution">
    <text evidence="2">The sequence shown here is derived from an EMBL/GenBank/DDBJ whole genome shotgun (WGS) entry which is preliminary data.</text>
</comment>
<sequence length="78" mass="9114">MLTPCKDLRTPQSQKEIPDRYNHTGTTWIGVRLGMTQPGIQTRTDFSWTRTSFDYEKLHAYLSAGRVYSEDEQKMKSK</sequence>
<feature type="region of interest" description="Disordered" evidence="1">
    <location>
        <begin position="1"/>
        <end position="21"/>
    </location>
</feature>
<evidence type="ECO:0000256" key="1">
    <source>
        <dbReference type="SAM" id="MobiDB-lite"/>
    </source>
</evidence>
<dbReference type="Proteomes" id="UP000762676">
    <property type="component" value="Unassembled WGS sequence"/>
</dbReference>
<keyword evidence="3" id="KW-1185">Reference proteome</keyword>
<accession>A0AAV4G155</accession>
<gene>
    <name evidence="2" type="ORF">ElyMa_004020100</name>
</gene>
<protein>
    <submittedName>
        <fullName evidence="2">Uncharacterized protein</fullName>
    </submittedName>
</protein>
<reference evidence="2 3" key="1">
    <citation type="journal article" date="2021" name="Elife">
        <title>Chloroplast acquisition without the gene transfer in kleptoplastic sea slugs, Plakobranchus ocellatus.</title>
        <authorList>
            <person name="Maeda T."/>
            <person name="Takahashi S."/>
            <person name="Yoshida T."/>
            <person name="Shimamura S."/>
            <person name="Takaki Y."/>
            <person name="Nagai Y."/>
            <person name="Toyoda A."/>
            <person name="Suzuki Y."/>
            <person name="Arimoto A."/>
            <person name="Ishii H."/>
            <person name="Satoh N."/>
            <person name="Nishiyama T."/>
            <person name="Hasebe M."/>
            <person name="Maruyama T."/>
            <person name="Minagawa J."/>
            <person name="Obokata J."/>
            <person name="Shigenobu S."/>
        </authorList>
    </citation>
    <scope>NUCLEOTIDE SEQUENCE [LARGE SCALE GENOMIC DNA]</scope>
</reference>
<dbReference type="EMBL" id="BMAT01008175">
    <property type="protein sequence ID" value="GFR79432.1"/>
    <property type="molecule type" value="Genomic_DNA"/>
</dbReference>
<dbReference type="AlphaFoldDB" id="A0AAV4G155"/>